<protein>
    <submittedName>
        <fullName evidence="1">Uncharacterized protein</fullName>
    </submittedName>
</protein>
<proteinExistence type="predicted"/>
<name>A0A7W9BNZ5_9RHOB</name>
<dbReference type="RefSeq" id="WP_183531097.1">
    <property type="nucleotide sequence ID" value="NZ_JACIJM010000018.1"/>
</dbReference>
<dbReference type="AlphaFoldDB" id="A0A7W9BNZ5"/>
<dbReference type="EMBL" id="JACIJM010000018">
    <property type="protein sequence ID" value="MBB5723993.1"/>
    <property type="molecule type" value="Genomic_DNA"/>
</dbReference>
<gene>
    <name evidence="1" type="ORF">FHS72_003641</name>
</gene>
<organism evidence="1 2">
    <name type="scientific">Yoonia ponticola</name>
    <dbReference type="NCBI Taxonomy" id="1524255"/>
    <lineage>
        <taxon>Bacteria</taxon>
        <taxon>Pseudomonadati</taxon>
        <taxon>Pseudomonadota</taxon>
        <taxon>Alphaproteobacteria</taxon>
        <taxon>Rhodobacterales</taxon>
        <taxon>Paracoccaceae</taxon>
        <taxon>Yoonia</taxon>
    </lineage>
</organism>
<dbReference type="Proteomes" id="UP000535415">
    <property type="component" value="Unassembled WGS sequence"/>
</dbReference>
<accession>A0A7W9BNZ5</accession>
<keyword evidence="2" id="KW-1185">Reference proteome</keyword>
<evidence type="ECO:0000313" key="2">
    <source>
        <dbReference type="Proteomes" id="UP000535415"/>
    </source>
</evidence>
<comment type="caution">
    <text evidence="1">The sequence shown here is derived from an EMBL/GenBank/DDBJ whole genome shotgun (WGS) entry which is preliminary data.</text>
</comment>
<sequence length="375" mass="42436">MSKPDPDSPDFPTELIRLGEYVWPQGETRQTLVHTFENLTAKIPWLAKQEYIQDEDLHSIHEQGLIAACHERLQGILFNCLDNQFLDWATTPDEKIEQRVFVSPPMRQDLLRDWAKLRGLAIVTSLDDVPDDETADAVVFNLSGQHLLRQYDSIDNVRALIRSFSKRKRKVIFGCNSWAWRYMNAITAIDMSLPNQVTTPAFTDKALAALLEPTISQTYNLTDIRSEASGEPVFERDEDGELKDPYFTKLAKRSLGVPWGAIEMFFDDARAATEDEDTPKDHTATMWLRQSGSPSVPSHDHALICLALQNLLIHEPCRSETIENMLPRPLPQGIWTTLASLGFISIDDDGLRHNPRHYAAMRSALGTAGLNLDQL</sequence>
<evidence type="ECO:0000313" key="1">
    <source>
        <dbReference type="EMBL" id="MBB5723993.1"/>
    </source>
</evidence>
<reference evidence="1 2" key="1">
    <citation type="submission" date="2020-08" db="EMBL/GenBank/DDBJ databases">
        <title>Genomic Encyclopedia of Type Strains, Phase IV (KMG-IV): sequencing the most valuable type-strain genomes for metagenomic binning, comparative biology and taxonomic classification.</title>
        <authorList>
            <person name="Goeker M."/>
        </authorList>
    </citation>
    <scope>NUCLEOTIDE SEQUENCE [LARGE SCALE GENOMIC DNA]</scope>
    <source>
        <strain evidence="1 2">DSM 101064</strain>
    </source>
</reference>